<keyword evidence="5" id="KW-0970">Cilium biogenesis/degradation</keyword>
<evidence type="ECO:0000256" key="1">
    <source>
        <dbReference type="ARBA" id="ARBA00004430"/>
    </source>
</evidence>
<dbReference type="GO" id="GO:0036064">
    <property type="term" value="C:ciliary basal body"/>
    <property type="evidence" value="ECO:0007669"/>
    <property type="project" value="TreeGrafter"/>
</dbReference>
<comment type="similarity">
    <text evidence="2">Belongs to the CFAP206 family.</text>
</comment>
<dbReference type="GO" id="GO:0003356">
    <property type="term" value="P:regulation of cilium beat frequency"/>
    <property type="evidence" value="ECO:0007669"/>
    <property type="project" value="TreeGrafter"/>
</dbReference>
<evidence type="ECO:0000256" key="4">
    <source>
        <dbReference type="ARBA" id="ARBA00022490"/>
    </source>
</evidence>
<reference evidence="10" key="1">
    <citation type="submission" date="2025-08" db="UniProtKB">
        <authorList>
            <consortium name="Ensembl"/>
        </authorList>
    </citation>
    <scope>IDENTIFICATION</scope>
</reference>
<dbReference type="GO" id="GO:1901317">
    <property type="term" value="P:regulation of flagellated sperm motility"/>
    <property type="evidence" value="ECO:0007669"/>
    <property type="project" value="TreeGrafter"/>
</dbReference>
<proteinExistence type="inferred from homology"/>
<keyword evidence="8" id="KW-0966">Cell projection</keyword>
<evidence type="ECO:0000256" key="8">
    <source>
        <dbReference type="ARBA" id="ARBA00023273"/>
    </source>
</evidence>
<dbReference type="InterPro" id="IPR021897">
    <property type="entry name" value="FAP206"/>
</dbReference>
<dbReference type="OrthoDB" id="439792at2759"/>
<evidence type="ECO:0000313" key="10">
    <source>
        <dbReference type="Ensembl" id="ENSMCSP00000003144.1"/>
    </source>
</evidence>
<keyword evidence="11" id="KW-1185">Reference proteome</keyword>
<evidence type="ECO:0000256" key="3">
    <source>
        <dbReference type="ARBA" id="ARBA00021602"/>
    </source>
</evidence>
<dbReference type="Ensembl" id="ENSMCST00000003214.1">
    <property type="protein sequence ID" value="ENSMCSP00000003144.1"/>
    <property type="gene ID" value="ENSMCSG00000002287.1"/>
</dbReference>
<comment type="function">
    <text evidence="9">Essential for sperm motility and is involved in the regulation of the beating frequency of motile cilia on the epithelial cells of the respiratory tract. Required for the establishment of radial spokes in sperm flagella.</text>
</comment>
<dbReference type="Proteomes" id="UP000694560">
    <property type="component" value="Unplaced"/>
</dbReference>
<evidence type="ECO:0000256" key="5">
    <source>
        <dbReference type="ARBA" id="ARBA00022794"/>
    </source>
</evidence>
<accession>A0A8C5T887</accession>
<reference evidence="10" key="2">
    <citation type="submission" date="2025-09" db="UniProtKB">
        <authorList>
            <consortium name="Ensembl"/>
        </authorList>
    </citation>
    <scope>IDENTIFICATION</scope>
</reference>
<evidence type="ECO:0000256" key="2">
    <source>
        <dbReference type="ARBA" id="ARBA00010500"/>
    </source>
</evidence>
<keyword evidence="6" id="KW-0969">Cilium</keyword>
<keyword evidence="7" id="KW-0206">Cytoskeleton</keyword>
<protein>
    <recommendedName>
        <fullName evidence="3">Cilia- and flagella-associated protein 206</fullName>
    </recommendedName>
</protein>
<dbReference type="PANTHER" id="PTHR21442:SF0">
    <property type="entry name" value="CILIA- AND FLAGELLA-ASSOCIATED PROTEIN 206"/>
    <property type="match status" value="1"/>
</dbReference>
<dbReference type="GO" id="GO:0005930">
    <property type="term" value="C:axoneme"/>
    <property type="evidence" value="ECO:0007669"/>
    <property type="project" value="UniProtKB-SubCell"/>
</dbReference>
<keyword evidence="4" id="KW-0963">Cytoplasm</keyword>
<dbReference type="PANTHER" id="PTHR21442">
    <property type="entry name" value="CILIA- AND FLAGELLA-ASSOCIATED PROTEIN 206"/>
    <property type="match status" value="1"/>
</dbReference>
<comment type="subcellular location">
    <subcellularLocation>
        <location evidence="1">Cytoplasm</location>
        <location evidence="1">Cytoskeleton</location>
        <location evidence="1">Cilium axoneme</location>
    </subcellularLocation>
</comment>
<name>A0A8C5T887_9PASS</name>
<organism evidence="10 11">
    <name type="scientific">Malurus cyaneus samueli</name>
    <dbReference type="NCBI Taxonomy" id="2593467"/>
    <lineage>
        <taxon>Eukaryota</taxon>
        <taxon>Metazoa</taxon>
        <taxon>Chordata</taxon>
        <taxon>Craniata</taxon>
        <taxon>Vertebrata</taxon>
        <taxon>Euteleostomi</taxon>
        <taxon>Archelosauria</taxon>
        <taxon>Archosauria</taxon>
        <taxon>Dinosauria</taxon>
        <taxon>Saurischia</taxon>
        <taxon>Theropoda</taxon>
        <taxon>Coelurosauria</taxon>
        <taxon>Aves</taxon>
        <taxon>Neognathae</taxon>
        <taxon>Neoaves</taxon>
        <taxon>Telluraves</taxon>
        <taxon>Australaves</taxon>
        <taxon>Passeriformes</taxon>
        <taxon>Meliphagoidea</taxon>
        <taxon>Maluridae</taxon>
        <taxon>Malurus</taxon>
    </lineage>
</organism>
<evidence type="ECO:0000256" key="7">
    <source>
        <dbReference type="ARBA" id="ARBA00023212"/>
    </source>
</evidence>
<evidence type="ECO:0000256" key="6">
    <source>
        <dbReference type="ARBA" id="ARBA00023069"/>
    </source>
</evidence>
<evidence type="ECO:0000256" key="9">
    <source>
        <dbReference type="ARBA" id="ARBA00045321"/>
    </source>
</evidence>
<dbReference type="AlphaFoldDB" id="A0A8C5T887"/>
<dbReference type="GO" id="GO:0007288">
    <property type="term" value="P:sperm axoneme assembly"/>
    <property type="evidence" value="ECO:0007669"/>
    <property type="project" value="TreeGrafter"/>
</dbReference>
<sequence length="329" mass="38037">MKERQNWCVIDGGHSKWRVWNKVLQEVQVVVKQIQIYLERRREGKKNPTKFPRLGEYGQYCPVSLAEKGELIDCSGTSSLEFAAEFQGHYYKMASQEKLEKFLSRPDAYVSSMAPHPFPPPHMLPQKLTAEEVKALFPLKAEMQGYCPVTYLDGKQRYEALVPGNIEYAAKYQDKVYLLENEEKLKKFMRLPEKYWNLKLPHKLPPKKEPMLLTTLPLAGYLEQGVATSLIKALHEVGSLKPKFPFLSVKETALLFVSFHLKAHNPQNSEPVRQMYRKKLLQFVEHCELLPYLGTAMMGPYKEPKDRPLGLDDKLQTFFSLKGTRPTFV</sequence>
<evidence type="ECO:0000313" key="11">
    <source>
        <dbReference type="Proteomes" id="UP000694560"/>
    </source>
</evidence>